<dbReference type="PANTHER" id="PTHR35339:SF2">
    <property type="entry name" value="DUF2264 DOMAIN-CONTAINING PROTEIN-RELATED"/>
    <property type="match status" value="1"/>
</dbReference>
<dbReference type="PIRSF" id="PIRSF014753">
    <property type="entry name" value="UCP014753"/>
    <property type="match status" value="1"/>
</dbReference>
<dbReference type="RefSeq" id="XP_040665048.1">
    <property type="nucleotide sequence ID" value="XM_040815524.1"/>
</dbReference>
<protein>
    <submittedName>
        <fullName evidence="3">Uncharacterized protein</fullName>
    </submittedName>
</protein>
<dbReference type="Pfam" id="PF10022">
    <property type="entry name" value="DUF2264"/>
    <property type="match status" value="1"/>
</dbReference>
<dbReference type="InterPro" id="IPR049349">
    <property type="entry name" value="DUF2264_N"/>
</dbReference>
<evidence type="ECO:0000259" key="2">
    <source>
        <dbReference type="Pfam" id="PF20938"/>
    </source>
</evidence>
<dbReference type="VEuPathDB" id="FungiDB:ASPVEDRAFT_60376"/>
<dbReference type="InterPro" id="IPR049237">
    <property type="entry name" value="DUF2264_C"/>
</dbReference>
<dbReference type="InterPro" id="IPR016624">
    <property type="entry name" value="UCP014753"/>
</dbReference>
<feature type="domain" description="DUF2264" evidence="2">
    <location>
        <begin position="410"/>
        <end position="703"/>
    </location>
</feature>
<proteinExistence type="predicted"/>
<dbReference type="AlphaFoldDB" id="A0A1L9PCV1"/>
<organism evidence="3 4">
    <name type="scientific">Aspergillus versicolor CBS 583.65</name>
    <dbReference type="NCBI Taxonomy" id="1036611"/>
    <lineage>
        <taxon>Eukaryota</taxon>
        <taxon>Fungi</taxon>
        <taxon>Dikarya</taxon>
        <taxon>Ascomycota</taxon>
        <taxon>Pezizomycotina</taxon>
        <taxon>Eurotiomycetes</taxon>
        <taxon>Eurotiomycetidae</taxon>
        <taxon>Eurotiales</taxon>
        <taxon>Aspergillaceae</taxon>
        <taxon>Aspergillus</taxon>
        <taxon>Aspergillus subgen. Nidulantes</taxon>
    </lineage>
</organism>
<dbReference type="GeneID" id="63731035"/>
<reference evidence="4" key="1">
    <citation type="journal article" date="2017" name="Genome Biol.">
        <title>Comparative genomics reveals high biological diversity and specific adaptations in the industrially and medically important fungal genus Aspergillus.</title>
        <authorList>
            <person name="de Vries R.P."/>
            <person name="Riley R."/>
            <person name="Wiebenga A."/>
            <person name="Aguilar-Osorio G."/>
            <person name="Amillis S."/>
            <person name="Uchima C.A."/>
            <person name="Anderluh G."/>
            <person name="Asadollahi M."/>
            <person name="Askin M."/>
            <person name="Barry K."/>
            <person name="Battaglia E."/>
            <person name="Bayram O."/>
            <person name="Benocci T."/>
            <person name="Braus-Stromeyer S.A."/>
            <person name="Caldana C."/>
            <person name="Canovas D."/>
            <person name="Cerqueira G.C."/>
            <person name="Chen F."/>
            <person name="Chen W."/>
            <person name="Choi C."/>
            <person name="Clum A."/>
            <person name="Dos Santos R.A."/>
            <person name="Damasio A.R."/>
            <person name="Diallinas G."/>
            <person name="Emri T."/>
            <person name="Fekete E."/>
            <person name="Flipphi M."/>
            <person name="Freyberg S."/>
            <person name="Gallo A."/>
            <person name="Gournas C."/>
            <person name="Habgood R."/>
            <person name="Hainaut M."/>
            <person name="Harispe M.L."/>
            <person name="Henrissat B."/>
            <person name="Hilden K.S."/>
            <person name="Hope R."/>
            <person name="Hossain A."/>
            <person name="Karabika E."/>
            <person name="Karaffa L."/>
            <person name="Karanyi Z."/>
            <person name="Krasevec N."/>
            <person name="Kuo A."/>
            <person name="Kusch H."/>
            <person name="LaButti K."/>
            <person name="Lagendijk E.L."/>
            <person name="Lapidus A."/>
            <person name="Levasseur A."/>
            <person name="Lindquist E."/>
            <person name="Lipzen A."/>
            <person name="Logrieco A.F."/>
            <person name="MacCabe A."/>
            <person name="Maekelae M.R."/>
            <person name="Malavazi I."/>
            <person name="Melin P."/>
            <person name="Meyer V."/>
            <person name="Mielnichuk N."/>
            <person name="Miskei M."/>
            <person name="Molnar A.P."/>
            <person name="Mule G."/>
            <person name="Ngan C.Y."/>
            <person name="Orejas M."/>
            <person name="Orosz E."/>
            <person name="Ouedraogo J.P."/>
            <person name="Overkamp K.M."/>
            <person name="Park H.-S."/>
            <person name="Perrone G."/>
            <person name="Piumi F."/>
            <person name="Punt P.J."/>
            <person name="Ram A.F."/>
            <person name="Ramon A."/>
            <person name="Rauscher S."/>
            <person name="Record E."/>
            <person name="Riano-Pachon D.M."/>
            <person name="Robert V."/>
            <person name="Roehrig J."/>
            <person name="Ruller R."/>
            <person name="Salamov A."/>
            <person name="Salih N.S."/>
            <person name="Samson R.A."/>
            <person name="Sandor E."/>
            <person name="Sanguinetti M."/>
            <person name="Schuetze T."/>
            <person name="Sepcic K."/>
            <person name="Shelest E."/>
            <person name="Sherlock G."/>
            <person name="Sophianopoulou V."/>
            <person name="Squina F.M."/>
            <person name="Sun H."/>
            <person name="Susca A."/>
            <person name="Todd R.B."/>
            <person name="Tsang A."/>
            <person name="Unkles S.E."/>
            <person name="van de Wiele N."/>
            <person name="van Rossen-Uffink D."/>
            <person name="Oliveira J.V."/>
            <person name="Vesth T.C."/>
            <person name="Visser J."/>
            <person name="Yu J.-H."/>
            <person name="Zhou M."/>
            <person name="Andersen M.R."/>
            <person name="Archer D.B."/>
            <person name="Baker S.E."/>
            <person name="Benoit I."/>
            <person name="Brakhage A.A."/>
            <person name="Braus G.H."/>
            <person name="Fischer R."/>
            <person name="Frisvad J.C."/>
            <person name="Goldman G.H."/>
            <person name="Houbraken J."/>
            <person name="Oakley B."/>
            <person name="Pocsi I."/>
            <person name="Scazzocchio C."/>
            <person name="Seiboth B."/>
            <person name="vanKuyk P.A."/>
            <person name="Wortman J."/>
            <person name="Dyer P.S."/>
            <person name="Grigoriev I.V."/>
        </authorList>
    </citation>
    <scope>NUCLEOTIDE SEQUENCE [LARGE SCALE GENOMIC DNA]</scope>
    <source>
        <strain evidence="4">CBS 583.65</strain>
    </source>
</reference>
<name>A0A1L9PCV1_ASPVE</name>
<dbReference type="Proteomes" id="UP000184073">
    <property type="component" value="Unassembled WGS sequence"/>
</dbReference>
<feature type="domain" description="DUF2264" evidence="1">
    <location>
        <begin position="14"/>
        <end position="400"/>
    </location>
</feature>
<accession>A0A1L9PCV1</accession>
<evidence type="ECO:0000313" key="3">
    <source>
        <dbReference type="EMBL" id="OJI99285.1"/>
    </source>
</evidence>
<evidence type="ECO:0000259" key="1">
    <source>
        <dbReference type="Pfam" id="PF10022"/>
    </source>
</evidence>
<dbReference type="PANTHER" id="PTHR35339">
    <property type="entry name" value="LINALOOL DEHYDRATASE_ISOMERASE DOMAIN-CONTAINING PROTEIN"/>
    <property type="match status" value="1"/>
</dbReference>
<dbReference type="OrthoDB" id="5150166at2759"/>
<dbReference type="Pfam" id="PF20938">
    <property type="entry name" value="DUF2264_C"/>
    <property type="match status" value="1"/>
</dbReference>
<keyword evidence="4" id="KW-1185">Reference proteome</keyword>
<evidence type="ECO:0000313" key="4">
    <source>
        <dbReference type="Proteomes" id="UP000184073"/>
    </source>
</evidence>
<dbReference type="EMBL" id="KV878126">
    <property type="protein sequence ID" value="OJI99285.1"/>
    <property type="molecule type" value="Genomic_DNA"/>
</dbReference>
<sequence>MPPLAGFTDNPLIDRADVMRAAIALIEPLHAHFSPARAFVRLPSSTGAHFDERAAQLEGFARPLWAIASLLHTARSDPENADLIRSLAWPWVQGIATGTDPTHPEYWGTIANGDQRMVEAEVIAVALLLAPDEFFHSQSPGVRENIISWLSGMNGQDMPVNNWRWFRIFSNLALVVVAGIPYAKLKSEMASDFVVLDSFYLGHGWSGDGPWLTAEQEAAEEAECIRTRRRDKVGCGRQVDYYSGSFAIQFSQLLYAKYAGNLDPGRAARYQQQAREFGSDFWRYFDANGAAIPFGRSLTYRFACAGYFAALAVAEVPDMPAPLDSPGATKGFLLRHLRWWGAHSKDIFNSDGTMNIGYTYPNMYMAEDYNSPQSVYWALKSLIPLVLPSTHAFWTSPEPPYPSVTMDSSVKLIPQPAQILCNHPSAWHHFMLSPGQFVAWPMKASQAKYCKFAYSSAFTFNVPTGPLIQQIAPDNMLTLSRDGAATWAMKWKCATVRYLTASVKGETVPAASVVWRPWVDGAVTVQTTLVPPTSRWPDWHTRVHRIRLNGSSSSSGLESLHLVEGGFAISRVPSRDQTRVLPLLPDDSSSLSAMGSEARQGIYATETKAFVLSSAGASGVVGTAKRSGSGPSASVEHEVMKPDSNTNIKAQRSLIPVLRCEVFDIAVGEEIVLVISVFAVAAPGVKDGNWETLRERWLDAPRVHLGGPGESEGVEDAIILAA</sequence>
<gene>
    <name evidence="3" type="ORF">ASPVEDRAFT_60376</name>
</gene>